<dbReference type="EMBL" id="JAKZBV010000001">
    <property type="protein sequence ID" value="MCH6469877.1"/>
    <property type="molecule type" value="Genomic_DNA"/>
</dbReference>
<accession>A0ABS9U041</accession>
<dbReference type="SUPFAM" id="SSF55729">
    <property type="entry name" value="Acyl-CoA N-acyltransferases (Nat)"/>
    <property type="match status" value="1"/>
</dbReference>
<dbReference type="RefSeq" id="WP_241053348.1">
    <property type="nucleotide sequence ID" value="NZ_JAKZBV010000001.1"/>
</dbReference>
<keyword evidence="2" id="KW-0012">Acyltransferase</keyword>
<dbReference type="Pfam" id="PF00583">
    <property type="entry name" value="Acetyltransf_1"/>
    <property type="match status" value="1"/>
</dbReference>
<evidence type="ECO:0000259" key="3">
    <source>
        <dbReference type="PROSITE" id="PS51186"/>
    </source>
</evidence>
<comment type="caution">
    <text evidence="4">The sequence shown here is derived from an EMBL/GenBank/DDBJ whole genome shotgun (WGS) entry which is preliminary data.</text>
</comment>
<organism evidence="4 5">
    <name type="scientific">Sinomonas terrae</name>
    <dbReference type="NCBI Taxonomy" id="2908838"/>
    <lineage>
        <taxon>Bacteria</taxon>
        <taxon>Bacillati</taxon>
        <taxon>Actinomycetota</taxon>
        <taxon>Actinomycetes</taxon>
        <taxon>Micrococcales</taxon>
        <taxon>Micrococcaceae</taxon>
        <taxon>Sinomonas</taxon>
    </lineage>
</organism>
<gene>
    <name evidence="4" type="ORF">L0M17_07745</name>
</gene>
<dbReference type="PANTHER" id="PTHR43072:SF23">
    <property type="entry name" value="UPF0039 PROTEIN C11D3.02C"/>
    <property type="match status" value="1"/>
</dbReference>
<protein>
    <submittedName>
        <fullName evidence="4">GNAT family N-acetyltransferase</fullName>
    </submittedName>
</protein>
<dbReference type="InterPro" id="IPR016181">
    <property type="entry name" value="Acyl_CoA_acyltransferase"/>
</dbReference>
<name>A0ABS9U041_9MICC</name>
<dbReference type="Gene3D" id="3.40.630.30">
    <property type="match status" value="1"/>
</dbReference>
<evidence type="ECO:0000256" key="2">
    <source>
        <dbReference type="ARBA" id="ARBA00023315"/>
    </source>
</evidence>
<dbReference type="PANTHER" id="PTHR43072">
    <property type="entry name" value="N-ACETYLTRANSFERASE"/>
    <property type="match status" value="1"/>
</dbReference>
<feature type="domain" description="N-acetyltransferase" evidence="3">
    <location>
        <begin position="4"/>
        <end position="160"/>
    </location>
</feature>
<keyword evidence="5" id="KW-1185">Reference proteome</keyword>
<dbReference type="CDD" id="cd04301">
    <property type="entry name" value="NAT_SF"/>
    <property type="match status" value="1"/>
</dbReference>
<dbReference type="InterPro" id="IPR000182">
    <property type="entry name" value="GNAT_dom"/>
</dbReference>
<evidence type="ECO:0000256" key="1">
    <source>
        <dbReference type="ARBA" id="ARBA00022679"/>
    </source>
</evidence>
<dbReference type="PROSITE" id="PS51186">
    <property type="entry name" value="GNAT"/>
    <property type="match status" value="1"/>
</dbReference>
<keyword evidence="1" id="KW-0808">Transferase</keyword>
<reference evidence="4 5" key="1">
    <citation type="submission" date="2022-03" db="EMBL/GenBank/DDBJ databases">
        <title>Sinomonas sp. isolated from a soil.</title>
        <authorList>
            <person name="Han J."/>
            <person name="Kim D.-U."/>
        </authorList>
    </citation>
    <scope>NUCLEOTIDE SEQUENCE [LARGE SCALE GENOMIC DNA]</scope>
    <source>
        <strain evidence="4 5">5-5</strain>
    </source>
</reference>
<dbReference type="Proteomes" id="UP001202922">
    <property type="component" value="Unassembled WGS sequence"/>
</dbReference>
<evidence type="ECO:0000313" key="5">
    <source>
        <dbReference type="Proteomes" id="UP001202922"/>
    </source>
</evidence>
<sequence length="174" mass="18962">MSAVAIRGMEAEDWPAVERIWAEGIATGNATFEAEPPSWEYFDATRRPDLRLVATGDDGVLGWVAASPVSSRPVYAGVVENSLYVSGTARGQGIGRALLEAFISRCHANGVWTIQSTVFPENTASLALHEALGFTRVGTRRRIGLMPHGPHAGLWRDTILLEHRHDRPDAPPPR</sequence>
<evidence type="ECO:0000313" key="4">
    <source>
        <dbReference type="EMBL" id="MCH6469877.1"/>
    </source>
</evidence>
<proteinExistence type="predicted"/>